<evidence type="ECO:0000256" key="2">
    <source>
        <dbReference type="PROSITE-ProRule" id="PRU00335"/>
    </source>
</evidence>
<accession>A0A0J6VVV1</accession>
<dbReference type="Proteomes" id="UP000036313">
    <property type="component" value="Unassembled WGS sequence"/>
</dbReference>
<gene>
    <name evidence="4" type="primary">fadR_7</name>
    <name evidence="4" type="ORF">MOBUDSM44075_03839</name>
</gene>
<dbReference type="PROSITE" id="PS50977">
    <property type="entry name" value="HTH_TETR_2"/>
    <property type="match status" value="1"/>
</dbReference>
<evidence type="ECO:0000259" key="3">
    <source>
        <dbReference type="PROSITE" id="PS50977"/>
    </source>
</evidence>
<reference evidence="4 5" key="1">
    <citation type="journal article" date="2015" name="Genome Biol. Evol.">
        <title>Characterization of Three Mycobacterium spp. with Potential Use in Bioremediation by Genome Sequencing and Comparative Genomics.</title>
        <authorList>
            <person name="Das S."/>
            <person name="Pettersson B.M."/>
            <person name="Behra P.R."/>
            <person name="Ramesh M."/>
            <person name="Dasgupta S."/>
            <person name="Bhattacharya A."/>
            <person name="Kirsebom L.A."/>
        </authorList>
    </citation>
    <scope>NUCLEOTIDE SEQUENCE [LARGE SCALE GENOMIC DNA]</scope>
    <source>
        <strain evidence="4 5">DSM 44075</strain>
    </source>
</reference>
<evidence type="ECO:0000313" key="4">
    <source>
        <dbReference type="EMBL" id="KMO73507.1"/>
    </source>
</evidence>
<organism evidence="4 5">
    <name type="scientific">Mycolicibacterium obuense</name>
    <dbReference type="NCBI Taxonomy" id="1807"/>
    <lineage>
        <taxon>Bacteria</taxon>
        <taxon>Bacillati</taxon>
        <taxon>Actinomycetota</taxon>
        <taxon>Actinomycetes</taxon>
        <taxon>Mycobacteriales</taxon>
        <taxon>Mycobacteriaceae</taxon>
        <taxon>Mycolicibacterium</taxon>
    </lineage>
</organism>
<dbReference type="GO" id="GO:0000976">
    <property type="term" value="F:transcription cis-regulatory region binding"/>
    <property type="evidence" value="ECO:0007669"/>
    <property type="project" value="TreeGrafter"/>
</dbReference>
<dbReference type="PANTHER" id="PTHR30055:SF226">
    <property type="entry name" value="HTH-TYPE TRANSCRIPTIONAL REGULATOR PKSA"/>
    <property type="match status" value="1"/>
</dbReference>
<proteinExistence type="predicted"/>
<dbReference type="Gene3D" id="1.10.357.10">
    <property type="entry name" value="Tetracycline Repressor, domain 2"/>
    <property type="match status" value="1"/>
</dbReference>
<dbReference type="GO" id="GO:0003700">
    <property type="term" value="F:DNA-binding transcription factor activity"/>
    <property type="evidence" value="ECO:0007669"/>
    <property type="project" value="TreeGrafter"/>
</dbReference>
<dbReference type="InterPro" id="IPR009057">
    <property type="entry name" value="Homeodomain-like_sf"/>
</dbReference>
<evidence type="ECO:0000313" key="5">
    <source>
        <dbReference type="Proteomes" id="UP000036313"/>
    </source>
</evidence>
<dbReference type="PANTHER" id="PTHR30055">
    <property type="entry name" value="HTH-TYPE TRANSCRIPTIONAL REGULATOR RUTR"/>
    <property type="match status" value="1"/>
</dbReference>
<keyword evidence="1 2" id="KW-0238">DNA-binding</keyword>
<feature type="DNA-binding region" description="H-T-H motif" evidence="2">
    <location>
        <begin position="43"/>
        <end position="62"/>
    </location>
</feature>
<sequence>MGSMQGQRSYGGVSGDERAARRRRQLLDAGLSIFGSRGYRTATVREVCREAKVADRYFYDEFHGMEELLIAVYTECLDRLEAAVADTLGSSDALSEKVRPGLESFLTVVADDPRLARVVWFEVLGVSPIVEQTYLGRMARFGELLVGASLHPLALPRALEPLVGSALIGGISHVVMTWVAGGLAAPRDDVLDALEIFLDSVAARISPEDT</sequence>
<dbReference type="PATRIC" id="fig|1807.14.peg.3862"/>
<dbReference type="SUPFAM" id="SSF46689">
    <property type="entry name" value="Homeodomain-like"/>
    <property type="match status" value="1"/>
</dbReference>
<feature type="domain" description="HTH tetR-type" evidence="3">
    <location>
        <begin position="20"/>
        <end position="80"/>
    </location>
</feature>
<dbReference type="InterPro" id="IPR050109">
    <property type="entry name" value="HTH-type_TetR-like_transc_reg"/>
</dbReference>
<evidence type="ECO:0000256" key="1">
    <source>
        <dbReference type="ARBA" id="ARBA00023125"/>
    </source>
</evidence>
<dbReference type="Pfam" id="PF00440">
    <property type="entry name" value="TetR_N"/>
    <property type="match status" value="1"/>
</dbReference>
<protein>
    <submittedName>
        <fullName evidence="4">Fatty acid metabolism regulator protein</fullName>
    </submittedName>
</protein>
<name>A0A0J6VVV1_9MYCO</name>
<dbReference type="AlphaFoldDB" id="A0A0J6VVV1"/>
<dbReference type="InterPro" id="IPR001647">
    <property type="entry name" value="HTH_TetR"/>
</dbReference>
<dbReference type="EMBL" id="JYNU01000026">
    <property type="protein sequence ID" value="KMO73507.1"/>
    <property type="molecule type" value="Genomic_DNA"/>
</dbReference>
<comment type="caution">
    <text evidence="4">The sequence shown here is derived from an EMBL/GenBank/DDBJ whole genome shotgun (WGS) entry which is preliminary data.</text>
</comment>